<dbReference type="HOGENOM" id="CLU_3125233_0_0_1"/>
<gene>
    <name evidence="1" type="ORF">M413DRAFT_379055</name>
</gene>
<protein>
    <submittedName>
        <fullName evidence="1">Uncharacterized protein</fullName>
    </submittedName>
</protein>
<evidence type="ECO:0000313" key="1">
    <source>
        <dbReference type="EMBL" id="KIM44312.1"/>
    </source>
</evidence>
<reference evidence="1 2" key="1">
    <citation type="submission" date="2014-04" db="EMBL/GenBank/DDBJ databases">
        <authorList>
            <consortium name="DOE Joint Genome Institute"/>
            <person name="Kuo A."/>
            <person name="Gay G."/>
            <person name="Dore J."/>
            <person name="Kohler A."/>
            <person name="Nagy L.G."/>
            <person name="Floudas D."/>
            <person name="Copeland A."/>
            <person name="Barry K.W."/>
            <person name="Cichocki N."/>
            <person name="Veneault-Fourrey C."/>
            <person name="LaButti K."/>
            <person name="Lindquist E.A."/>
            <person name="Lipzen A."/>
            <person name="Lundell T."/>
            <person name="Morin E."/>
            <person name="Murat C."/>
            <person name="Sun H."/>
            <person name="Tunlid A."/>
            <person name="Henrissat B."/>
            <person name="Grigoriev I.V."/>
            <person name="Hibbett D.S."/>
            <person name="Martin F."/>
            <person name="Nordberg H.P."/>
            <person name="Cantor M.N."/>
            <person name="Hua S.X."/>
        </authorList>
    </citation>
    <scope>NUCLEOTIDE SEQUENCE [LARGE SCALE GENOMIC DNA]</scope>
    <source>
        <strain evidence="2">h7</strain>
    </source>
</reference>
<dbReference type="EMBL" id="KN831774">
    <property type="protein sequence ID" value="KIM44312.1"/>
    <property type="molecule type" value="Genomic_DNA"/>
</dbReference>
<evidence type="ECO:0000313" key="2">
    <source>
        <dbReference type="Proteomes" id="UP000053424"/>
    </source>
</evidence>
<organism evidence="1 2">
    <name type="scientific">Hebeloma cylindrosporum</name>
    <dbReference type="NCBI Taxonomy" id="76867"/>
    <lineage>
        <taxon>Eukaryota</taxon>
        <taxon>Fungi</taxon>
        <taxon>Dikarya</taxon>
        <taxon>Basidiomycota</taxon>
        <taxon>Agaricomycotina</taxon>
        <taxon>Agaricomycetes</taxon>
        <taxon>Agaricomycetidae</taxon>
        <taxon>Agaricales</taxon>
        <taxon>Agaricineae</taxon>
        <taxon>Hymenogastraceae</taxon>
        <taxon>Hebeloma</taxon>
    </lineage>
</organism>
<dbReference type="Proteomes" id="UP000053424">
    <property type="component" value="Unassembled WGS sequence"/>
</dbReference>
<accession>A0A0C2YTH9</accession>
<sequence>MRLHSIQQPEEYVALTHESCNISVYENISRVSSRVQRFSGDTIFFRRICR</sequence>
<proteinExistence type="predicted"/>
<dbReference type="AlphaFoldDB" id="A0A0C2YTH9"/>
<keyword evidence="2" id="KW-1185">Reference proteome</keyword>
<reference evidence="2" key="2">
    <citation type="submission" date="2015-01" db="EMBL/GenBank/DDBJ databases">
        <title>Evolutionary Origins and Diversification of the Mycorrhizal Mutualists.</title>
        <authorList>
            <consortium name="DOE Joint Genome Institute"/>
            <consortium name="Mycorrhizal Genomics Consortium"/>
            <person name="Kohler A."/>
            <person name="Kuo A."/>
            <person name="Nagy L.G."/>
            <person name="Floudas D."/>
            <person name="Copeland A."/>
            <person name="Barry K.W."/>
            <person name="Cichocki N."/>
            <person name="Veneault-Fourrey C."/>
            <person name="LaButti K."/>
            <person name="Lindquist E.A."/>
            <person name="Lipzen A."/>
            <person name="Lundell T."/>
            <person name="Morin E."/>
            <person name="Murat C."/>
            <person name="Riley R."/>
            <person name="Ohm R."/>
            <person name="Sun H."/>
            <person name="Tunlid A."/>
            <person name="Henrissat B."/>
            <person name="Grigoriev I.V."/>
            <person name="Hibbett D.S."/>
            <person name="Martin F."/>
        </authorList>
    </citation>
    <scope>NUCLEOTIDE SEQUENCE [LARGE SCALE GENOMIC DNA]</scope>
    <source>
        <strain evidence="2">h7</strain>
    </source>
</reference>
<name>A0A0C2YTH9_HEBCY</name>